<evidence type="ECO:0000259" key="14">
    <source>
        <dbReference type="PROSITE" id="PS50067"/>
    </source>
</evidence>
<dbReference type="PANTHER" id="PTHR47968:SF65">
    <property type="entry name" value="KINESIN MOTOR DOMAIN-CONTAINING PROTEIN"/>
    <property type="match status" value="1"/>
</dbReference>
<dbReference type="PROSITE" id="PS50067">
    <property type="entry name" value="KINESIN_MOTOR_2"/>
    <property type="match status" value="1"/>
</dbReference>
<evidence type="ECO:0000256" key="2">
    <source>
        <dbReference type="ARBA" id="ARBA00004245"/>
    </source>
</evidence>
<dbReference type="FunFam" id="3.40.850.10:FF:000027">
    <property type="entry name" value="Kinesin-like protein"/>
    <property type="match status" value="1"/>
</dbReference>
<dbReference type="PRINTS" id="PR00380">
    <property type="entry name" value="KINESINHEAVY"/>
</dbReference>
<feature type="binding site" evidence="11">
    <location>
        <begin position="108"/>
        <end position="115"/>
    </location>
    <ligand>
        <name>ATP</name>
        <dbReference type="ChEBI" id="CHEBI:30616"/>
    </ligand>
</feature>
<dbReference type="GeneTree" id="ENSGT00940000159058"/>
<evidence type="ECO:0000256" key="12">
    <source>
        <dbReference type="RuleBase" id="RU000394"/>
    </source>
</evidence>
<comment type="subcellular location">
    <subcellularLocation>
        <location evidence="2">Cytoplasm</location>
        <location evidence="2">Cytoskeleton</location>
    </subcellularLocation>
    <subcellularLocation>
        <location evidence="1">Nucleus</location>
    </subcellularLocation>
</comment>
<evidence type="ECO:0000313" key="16">
    <source>
        <dbReference type="Proteomes" id="UP000694557"/>
    </source>
</evidence>
<proteinExistence type="inferred from homology"/>
<dbReference type="GO" id="GO:0000278">
    <property type="term" value="P:mitotic cell cycle"/>
    <property type="evidence" value="ECO:0007669"/>
    <property type="project" value="UniProtKB-ARBA"/>
</dbReference>
<dbReference type="Gene3D" id="3.40.850.10">
    <property type="entry name" value="Kinesin motor domain"/>
    <property type="match status" value="1"/>
</dbReference>
<dbReference type="InterPro" id="IPR019821">
    <property type="entry name" value="Kinesin_motor_CS"/>
</dbReference>
<dbReference type="GO" id="GO:0007018">
    <property type="term" value="P:microtubule-based movement"/>
    <property type="evidence" value="ECO:0007669"/>
    <property type="project" value="InterPro"/>
</dbReference>
<evidence type="ECO:0000256" key="5">
    <source>
        <dbReference type="ARBA" id="ARBA00022741"/>
    </source>
</evidence>
<evidence type="ECO:0000256" key="6">
    <source>
        <dbReference type="ARBA" id="ARBA00022840"/>
    </source>
</evidence>
<dbReference type="GO" id="GO:0005874">
    <property type="term" value="C:microtubule"/>
    <property type="evidence" value="ECO:0007669"/>
    <property type="project" value="UniProtKB-KW"/>
</dbReference>
<evidence type="ECO:0000256" key="3">
    <source>
        <dbReference type="ARBA" id="ARBA00022490"/>
    </source>
</evidence>
<dbReference type="InterPro" id="IPR027640">
    <property type="entry name" value="Kinesin-like_fam"/>
</dbReference>
<keyword evidence="3" id="KW-0963">Cytoplasm</keyword>
<evidence type="ECO:0000256" key="10">
    <source>
        <dbReference type="ARBA" id="ARBA00023242"/>
    </source>
</evidence>
<dbReference type="SMART" id="SM00129">
    <property type="entry name" value="KISc"/>
    <property type="match status" value="1"/>
</dbReference>
<comment type="similarity">
    <text evidence="11 12">Belongs to the TRAFAC class myosin-kinesin ATPase superfamily. Kinesin family.</text>
</comment>
<dbReference type="CDD" id="cd01370">
    <property type="entry name" value="KISc_KIP3_like"/>
    <property type="match status" value="1"/>
</dbReference>
<protein>
    <recommendedName>
        <fullName evidence="12">Kinesin-like protein</fullName>
    </recommendedName>
</protein>
<dbReference type="GO" id="GO:0005819">
    <property type="term" value="C:spindle"/>
    <property type="evidence" value="ECO:0007669"/>
    <property type="project" value="UniProtKB-ARBA"/>
</dbReference>
<organism evidence="15 16">
    <name type="scientific">Oncorhynchus kisutch</name>
    <name type="common">Coho salmon</name>
    <name type="synonym">Salmo kisutch</name>
    <dbReference type="NCBI Taxonomy" id="8019"/>
    <lineage>
        <taxon>Eukaryota</taxon>
        <taxon>Metazoa</taxon>
        <taxon>Chordata</taxon>
        <taxon>Craniata</taxon>
        <taxon>Vertebrata</taxon>
        <taxon>Euteleostomi</taxon>
        <taxon>Actinopterygii</taxon>
        <taxon>Neopterygii</taxon>
        <taxon>Teleostei</taxon>
        <taxon>Protacanthopterygii</taxon>
        <taxon>Salmoniformes</taxon>
        <taxon>Salmonidae</taxon>
        <taxon>Salmoninae</taxon>
        <taxon>Oncorhynchus</taxon>
    </lineage>
</organism>
<feature type="region of interest" description="Disordered" evidence="13">
    <location>
        <begin position="787"/>
        <end position="806"/>
    </location>
</feature>
<evidence type="ECO:0000256" key="8">
    <source>
        <dbReference type="ARBA" id="ARBA00023175"/>
    </source>
</evidence>
<name>A0A8C7FI71_ONCKI</name>
<keyword evidence="7" id="KW-0175">Coiled coil</keyword>
<keyword evidence="5 11" id="KW-0547">Nucleotide-binding</keyword>
<feature type="compositionally biased region" description="Polar residues" evidence="13">
    <location>
        <begin position="787"/>
        <end position="798"/>
    </location>
</feature>
<keyword evidence="6 11" id="KW-0067">ATP-binding</keyword>
<keyword evidence="9" id="KW-0206">Cytoskeleton</keyword>
<keyword evidence="8 11" id="KW-0505">Motor protein</keyword>
<reference evidence="15" key="1">
    <citation type="submission" date="2025-08" db="UniProtKB">
        <authorList>
            <consortium name="Ensembl"/>
        </authorList>
    </citation>
    <scope>IDENTIFICATION</scope>
</reference>
<dbReference type="PROSITE" id="PS00411">
    <property type="entry name" value="KINESIN_MOTOR_1"/>
    <property type="match status" value="1"/>
</dbReference>
<evidence type="ECO:0000256" key="4">
    <source>
        <dbReference type="ARBA" id="ARBA00022701"/>
    </source>
</evidence>
<feature type="domain" description="Kinesin motor" evidence="14">
    <location>
        <begin position="6"/>
        <end position="350"/>
    </location>
</feature>
<dbReference type="InterPro" id="IPR027417">
    <property type="entry name" value="P-loop_NTPase"/>
</dbReference>
<dbReference type="PANTHER" id="PTHR47968">
    <property type="entry name" value="CENTROMERE PROTEIN E"/>
    <property type="match status" value="1"/>
</dbReference>
<evidence type="ECO:0000256" key="13">
    <source>
        <dbReference type="SAM" id="MobiDB-lite"/>
    </source>
</evidence>
<dbReference type="SUPFAM" id="SSF52540">
    <property type="entry name" value="P-loop containing nucleoside triphosphate hydrolases"/>
    <property type="match status" value="1"/>
</dbReference>
<gene>
    <name evidence="15" type="primary">LOC109874821</name>
</gene>
<evidence type="ECO:0000256" key="9">
    <source>
        <dbReference type="ARBA" id="ARBA00023212"/>
    </source>
</evidence>
<dbReference type="Ensembl" id="ENSOKIT00005030198.1">
    <property type="protein sequence ID" value="ENSOKIP00005028535.1"/>
    <property type="gene ID" value="ENSOKIG00005012330.1"/>
</dbReference>
<dbReference type="GO" id="GO:0003777">
    <property type="term" value="F:microtubule motor activity"/>
    <property type="evidence" value="ECO:0007669"/>
    <property type="project" value="InterPro"/>
</dbReference>
<keyword evidence="4 12" id="KW-0493">Microtubule</keyword>
<dbReference type="Proteomes" id="UP000694557">
    <property type="component" value="Unassembled WGS sequence"/>
</dbReference>
<dbReference type="GO" id="GO:0005634">
    <property type="term" value="C:nucleus"/>
    <property type="evidence" value="ECO:0007669"/>
    <property type="project" value="UniProtKB-SubCell"/>
</dbReference>
<evidence type="ECO:0000256" key="7">
    <source>
        <dbReference type="ARBA" id="ARBA00023054"/>
    </source>
</evidence>
<dbReference type="InterPro" id="IPR036961">
    <property type="entry name" value="Kinesin_motor_dom_sf"/>
</dbReference>
<evidence type="ECO:0000256" key="1">
    <source>
        <dbReference type="ARBA" id="ARBA00004123"/>
    </source>
</evidence>
<accession>A0A8C7FI71</accession>
<evidence type="ECO:0000313" key="15">
    <source>
        <dbReference type="Ensembl" id="ENSOKIP00005028535.1"/>
    </source>
</evidence>
<dbReference type="InterPro" id="IPR001752">
    <property type="entry name" value="Kinesin_motor_dom"/>
</dbReference>
<dbReference type="GO" id="GO:0005524">
    <property type="term" value="F:ATP binding"/>
    <property type="evidence" value="ECO:0007669"/>
    <property type="project" value="UniProtKB-UniRule"/>
</dbReference>
<dbReference type="Pfam" id="PF00225">
    <property type="entry name" value="Kinesin"/>
    <property type="match status" value="1"/>
</dbReference>
<keyword evidence="16" id="KW-1185">Reference proteome</keyword>
<dbReference type="AlphaFoldDB" id="A0A8C7FI71"/>
<reference evidence="15" key="2">
    <citation type="submission" date="2025-09" db="UniProtKB">
        <authorList>
            <consortium name="Ensembl"/>
        </authorList>
    </citation>
    <scope>IDENTIFICATION</scope>
</reference>
<keyword evidence="10" id="KW-0539">Nucleus</keyword>
<evidence type="ECO:0000256" key="11">
    <source>
        <dbReference type="PROSITE-ProRule" id="PRU00283"/>
    </source>
</evidence>
<sequence length="906" mass="102973">MDVCSHVKVVVRVRPTNDNEKCENFRNVVQVVDNHMLIFDPKEQQITSFGGPRVQNRDVNKRVNKDLKFVFDNVFGEDSSQVDIFENTTKRILDGVLNGFNCTVFAYGATGAGKTHTMLGSSNDPGVMYRTMTELFNRMDQVKEEKIFDVAFSYLEVYNEQIRDLLANVGPLAVREDPSNGVVVQGLTLHQPKSAEHILEALDYGNRNRTQHPTDMNATSSRSHAVFQIYLKQQDRTASLNPNVRVAKMSLIDLAGSERASGTNAKGARQREGANINRSLLALGNVINALADPKSKKAHIPYRDSKLTRLLKDSLGGNCRTVMIANISPSSKSYDDTHNTLKYANRAKEIKSSLKRNVVSLDSHIGQYAVICERQREEIIQLKKKLKEYEERKMDPLVPGVSNTISSQNQTEIHRVSESLQSIFSSRTQIRREHLVLERQLKENELRQRHSEECNQQAQLFSAKDKTEKATCKHERKLASLLTQQQHIRKSLKEVELCFLENEGWLHRVENDVKLLGQDSQPPVVLQKDLRCHRLQLQVEDLKQHIEQITHLIGIQDQENKQTKKMVHMLLPAYSRQYWTLRGSGLVTAADEAENQDLEHLVLRERGVVWADQEKAGEQKDEETQAEGSRLRPELVPILSFSHLICPHQNSPCSAEKHKRRVSLRLQPNPSWKGKPVFTLPQALMEPIPKKHTRRKLAVSPPNPRSVASAQVPMVLQEVLRQGMFPLLYTPEASSTLNRPSLLPLQHYAVNDPNMTFDIEDEDNESALANATVVLYQCSPNHQAVSSCPLSPSQQQAPRANDMSKPPKRWVLEIPSLLDIRHGKTYMAMTSAILTHFISSPKHIKQDPTVVARPLRVRLFAGSEENKPRRVMRSVSEGNLHLMDVQRKKSIFYKTSEKFKSVTKRM</sequence>
<dbReference type="GO" id="GO:0008017">
    <property type="term" value="F:microtubule binding"/>
    <property type="evidence" value="ECO:0007669"/>
    <property type="project" value="InterPro"/>
</dbReference>